<protein>
    <submittedName>
        <fullName evidence="1">Uncharacterized protein</fullName>
    </submittedName>
</protein>
<evidence type="ECO:0000313" key="1">
    <source>
        <dbReference type="EMBL" id="GAH03011.1"/>
    </source>
</evidence>
<comment type="caution">
    <text evidence="1">The sequence shown here is derived from an EMBL/GenBank/DDBJ whole genome shotgun (WGS) entry which is preliminary data.</text>
</comment>
<name>X1C4P2_9ZZZZ</name>
<proteinExistence type="predicted"/>
<sequence>WWGFDWSAGMGHSLFALNASDKKTSYRFTAPLSKTVNSLWIYDNDAAGTSPIYRVGLQGDNNGLPDGSWLNGNAYYDQQFVGNWHESDIPNTALTADTIYHIVVEYASGTINGSNYGTVYQKTLGSGKWTNTIPYDPRNLRDDAWMVHQDTGSGWFEQLSRMVQFLVEWDDGTTYGQPYSSTYGNQPDRYPIYGTQYTGVQFVLDKNYEFSSVKFKGLWDGVGTPSALYLSIYDVTNSTYIIQDQLWDEAISDVVQSQQTHELDSQISLYAGITYQMWLES</sequence>
<reference evidence="1" key="1">
    <citation type="journal article" date="2014" name="Front. Microbiol.">
        <title>High frequency of phylogenetically diverse reductive dehalogenase-homologous genes in deep subseafloor sedimentary metagenomes.</title>
        <authorList>
            <person name="Kawai M."/>
            <person name="Futagami T."/>
            <person name="Toyoda A."/>
            <person name="Takaki Y."/>
            <person name="Nishi S."/>
            <person name="Hori S."/>
            <person name="Arai W."/>
            <person name="Tsubouchi T."/>
            <person name="Morono Y."/>
            <person name="Uchiyama I."/>
            <person name="Ito T."/>
            <person name="Fujiyama A."/>
            <person name="Inagaki F."/>
            <person name="Takami H."/>
        </authorList>
    </citation>
    <scope>NUCLEOTIDE SEQUENCE</scope>
    <source>
        <strain evidence="1">Expedition CK06-06</strain>
    </source>
</reference>
<organism evidence="1">
    <name type="scientific">marine sediment metagenome</name>
    <dbReference type="NCBI Taxonomy" id="412755"/>
    <lineage>
        <taxon>unclassified sequences</taxon>
        <taxon>metagenomes</taxon>
        <taxon>ecological metagenomes</taxon>
    </lineage>
</organism>
<gene>
    <name evidence="1" type="ORF">S01H4_45939</name>
</gene>
<dbReference type="AlphaFoldDB" id="X1C4P2"/>
<dbReference type="EMBL" id="BART01025618">
    <property type="protein sequence ID" value="GAH03011.1"/>
    <property type="molecule type" value="Genomic_DNA"/>
</dbReference>
<accession>X1C4P2</accession>
<feature type="non-terminal residue" evidence="1">
    <location>
        <position position="281"/>
    </location>
</feature>
<feature type="non-terminal residue" evidence="1">
    <location>
        <position position="1"/>
    </location>
</feature>